<feature type="compositionally biased region" description="Basic and acidic residues" evidence="4">
    <location>
        <begin position="479"/>
        <end position="491"/>
    </location>
</feature>
<feature type="region of interest" description="Disordered" evidence="4">
    <location>
        <begin position="1020"/>
        <end position="1042"/>
    </location>
</feature>
<dbReference type="InterPro" id="IPR036420">
    <property type="entry name" value="BRCT_dom_sf"/>
</dbReference>
<feature type="compositionally biased region" description="Polar residues" evidence="4">
    <location>
        <begin position="117"/>
        <end position="131"/>
    </location>
</feature>
<dbReference type="GO" id="GO:0006974">
    <property type="term" value="P:DNA damage response"/>
    <property type="evidence" value="ECO:0007669"/>
    <property type="project" value="UniProtKB-KW"/>
</dbReference>
<dbReference type="Gene3D" id="3.40.50.10190">
    <property type="entry name" value="BRCT domain"/>
    <property type="match status" value="2"/>
</dbReference>
<feature type="compositionally biased region" description="Polar residues" evidence="4">
    <location>
        <begin position="467"/>
        <end position="477"/>
    </location>
</feature>
<evidence type="ECO:0000259" key="5">
    <source>
        <dbReference type="PROSITE" id="PS50172"/>
    </source>
</evidence>
<evidence type="ECO:0000256" key="4">
    <source>
        <dbReference type="SAM" id="MobiDB-lite"/>
    </source>
</evidence>
<dbReference type="Proteomes" id="UP001188597">
    <property type="component" value="Unassembled WGS sequence"/>
</dbReference>
<proteinExistence type="predicted"/>
<dbReference type="PANTHER" id="PTHR23196:SF32">
    <property type="entry name" value="BRCT DOMAIN-CONTAINING DNA REPAIR PROTEIN"/>
    <property type="match status" value="1"/>
</dbReference>
<accession>A0AA88V8G9</accession>
<dbReference type="PANTHER" id="PTHR23196">
    <property type="entry name" value="PAX TRANSCRIPTION ACTIVATION DOMAIN INTERACTING PROTEIN"/>
    <property type="match status" value="1"/>
</dbReference>
<evidence type="ECO:0000313" key="7">
    <source>
        <dbReference type="Proteomes" id="UP001188597"/>
    </source>
</evidence>
<reference evidence="6" key="1">
    <citation type="submission" date="2022-12" db="EMBL/GenBank/DDBJ databases">
        <title>Draft genome assemblies for two species of Escallonia (Escalloniales).</title>
        <authorList>
            <person name="Chanderbali A."/>
            <person name="Dervinis C."/>
            <person name="Anghel I."/>
            <person name="Soltis D."/>
            <person name="Soltis P."/>
            <person name="Zapata F."/>
        </authorList>
    </citation>
    <scope>NUCLEOTIDE SEQUENCE</scope>
    <source>
        <strain evidence="6">UCBG64.0493</strain>
        <tissue evidence="6">Leaf</tissue>
    </source>
</reference>
<keyword evidence="7" id="KW-1185">Reference proteome</keyword>
<feature type="region of interest" description="Disordered" evidence="4">
    <location>
        <begin position="547"/>
        <end position="570"/>
    </location>
</feature>
<dbReference type="SMART" id="SM00292">
    <property type="entry name" value="BRCT"/>
    <property type="match status" value="1"/>
</dbReference>
<keyword evidence="2" id="KW-0227">DNA damage</keyword>
<feature type="domain" description="BRCT" evidence="5">
    <location>
        <begin position="879"/>
        <end position="968"/>
    </location>
</feature>
<dbReference type="GO" id="GO:0005634">
    <property type="term" value="C:nucleus"/>
    <property type="evidence" value="ECO:0007669"/>
    <property type="project" value="UniProtKB-SubCell"/>
</dbReference>
<dbReference type="Pfam" id="PF16770">
    <property type="entry name" value="RTT107_BRCT_5"/>
    <property type="match status" value="1"/>
</dbReference>
<sequence>MTGIRLEGPIGDNQYQLSVPFDDIVMPESLSPESQLEDVVADTEDLDNPDCVIVMDSDDEGNDATEALNVFKGLLSSDETDTSLGGDTLRLEKSQVSPAAKHCYVVYHRRRRSKVSAQSLQVYSSAGSSVTDKGGDGKLNSVRSDTHYQKQLPPKNNGKSGVEAPISADRSVKEVDQDHTDRSKCNQERSDLIIEYNTGDLAKERLTDKLIDEKSVFPNHEAVGGAKDSSVANRLGYTGSEDPGVSSQANALDFVDHYLSVNSVNSSQDIKIGKACRVKSPPAINAVGPQSLARRANLRTKVLEPINFEWIDNQTDESLRRKQLHLECNSHGPRSDVVHQVDGNLNFIKENILGVQSKENSNHVDSLLIVQNCNGNGETLPTSEIKGDNFVKNLDEQFDEESPRRQLLNNSIGNDEPDLFDIGLDTQMAAEAMEALLYAPPPLSNSIAHQGLKNTLEDTPRGKNEGSELSSLPTMATSDLRDIARQSKEMKGPTYKQRRKGSSSFSKQAKNQKKLDPDLPIAKKVSNGKILTDKGLKWRSSANASKGLYEKSSQVISQRKEEGAPKSEHVKVVNENLSRTKSVKIDLHGKRQVRGKFWDFSPIAHRTQQCSSIQSLKRTEGQTCNSGEKTDVVDARRRKRSSLDSYMFEVLGVSRKRPKLDADVSWEAANSIMVQHEHTDLDRSASTSPLMWTYPKGKRTHHAPRHLKGASNPCAPSTVVDSENYNGHPAGCYKNSEGTAEATCSSLNVERQAWLTPKSSLGKKLVQSLCRQNSCEESSDDVIRCNSDVTNGQTNGINPDRTKALLECRKIEGVASISFADHGKNIPISANDMAAPNYDSGQCCNQPGKKPSSRSPLMKELTRLGFAESLPDFATKDLRKRRGMPNIRVFFSQSLDDYIIKHQRKIITRLGIGLASSCTEATHFVTDRFVRTRNMLEAIALGKMVVTHLWLESCGQVHCFIDEKNYILRDAKKEKEIGFSMPVSLARARQHPLLKGRPVFITPNVKPSKEMIKSLVQAVHGQLSPHSKEKESKKWTGKASPE</sequence>
<dbReference type="InterPro" id="IPR001357">
    <property type="entry name" value="BRCT_dom"/>
</dbReference>
<evidence type="ECO:0000256" key="2">
    <source>
        <dbReference type="ARBA" id="ARBA00022763"/>
    </source>
</evidence>
<feature type="compositionally biased region" description="Basic and acidic residues" evidence="4">
    <location>
        <begin position="455"/>
        <end position="466"/>
    </location>
</feature>
<feature type="compositionally biased region" description="Polar residues" evidence="4">
    <location>
        <begin position="612"/>
        <end position="627"/>
    </location>
</feature>
<evidence type="ECO:0000256" key="3">
    <source>
        <dbReference type="ARBA" id="ARBA00023242"/>
    </source>
</evidence>
<evidence type="ECO:0000313" key="6">
    <source>
        <dbReference type="EMBL" id="KAK3003248.1"/>
    </source>
</evidence>
<feature type="region of interest" description="Disordered" evidence="4">
    <location>
        <begin position="117"/>
        <end position="163"/>
    </location>
</feature>
<keyword evidence="3" id="KW-0539">Nucleus</keyword>
<dbReference type="AlphaFoldDB" id="A0AA88V8G9"/>
<feature type="region of interest" description="Disordered" evidence="4">
    <location>
        <begin position="454"/>
        <end position="521"/>
    </location>
</feature>
<feature type="region of interest" description="Disordered" evidence="4">
    <location>
        <begin position="612"/>
        <end position="631"/>
    </location>
</feature>
<dbReference type="InterPro" id="IPR051579">
    <property type="entry name" value="DDR_Transcriptional_Reg"/>
</dbReference>
<gene>
    <name evidence="6" type="ORF">RJ639_018190</name>
</gene>
<dbReference type="CDD" id="cd17744">
    <property type="entry name" value="BRCT_MDC1_rpt1"/>
    <property type="match status" value="1"/>
</dbReference>
<dbReference type="SUPFAM" id="SSF52113">
    <property type="entry name" value="BRCT domain"/>
    <property type="match status" value="1"/>
</dbReference>
<comment type="subcellular location">
    <subcellularLocation>
        <location evidence="1">Nucleus</location>
    </subcellularLocation>
</comment>
<protein>
    <recommendedName>
        <fullName evidence="5">BRCT domain-containing protein</fullName>
    </recommendedName>
</protein>
<organism evidence="6 7">
    <name type="scientific">Escallonia herrerae</name>
    <dbReference type="NCBI Taxonomy" id="1293975"/>
    <lineage>
        <taxon>Eukaryota</taxon>
        <taxon>Viridiplantae</taxon>
        <taxon>Streptophyta</taxon>
        <taxon>Embryophyta</taxon>
        <taxon>Tracheophyta</taxon>
        <taxon>Spermatophyta</taxon>
        <taxon>Magnoliopsida</taxon>
        <taxon>eudicotyledons</taxon>
        <taxon>Gunneridae</taxon>
        <taxon>Pentapetalae</taxon>
        <taxon>asterids</taxon>
        <taxon>campanulids</taxon>
        <taxon>Escalloniales</taxon>
        <taxon>Escalloniaceae</taxon>
        <taxon>Escallonia</taxon>
    </lineage>
</organism>
<dbReference type="PROSITE" id="PS50172">
    <property type="entry name" value="BRCT"/>
    <property type="match status" value="1"/>
</dbReference>
<comment type="caution">
    <text evidence="6">The sequence shown here is derived from an EMBL/GenBank/DDBJ whole genome shotgun (WGS) entry which is preliminary data.</text>
</comment>
<name>A0AA88V8G9_9ASTE</name>
<feature type="compositionally biased region" description="Basic and acidic residues" evidence="4">
    <location>
        <begin position="558"/>
        <end position="570"/>
    </location>
</feature>
<evidence type="ECO:0000256" key="1">
    <source>
        <dbReference type="ARBA" id="ARBA00004123"/>
    </source>
</evidence>
<dbReference type="EMBL" id="JAVXUP010002447">
    <property type="protein sequence ID" value="KAK3003248.1"/>
    <property type="molecule type" value="Genomic_DNA"/>
</dbReference>